<dbReference type="AlphaFoldDB" id="A0A6G8FII1"/>
<protein>
    <submittedName>
        <fullName evidence="3">ATP-binding protein</fullName>
    </submittedName>
</protein>
<keyword evidence="3" id="KW-0547">Nucleotide-binding</keyword>
<dbReference type="Proteomes" id="UP000501387">
    <property type="component" value="Chromosome"/>
</dbReference>
<reference evidence="3 4" key="1">
    <citation type="submission" date="2020-03" db="EMBL/GenBank/DDBJ databases">
        <title>Leucobacter sp. nov., isolated from beetles.</title>
        <authorList>
            <person name="Hyun D.-W."/>
            <person name="Bae J.-W."/>
        </authorList>
    </citation>
    <scope>NUCLEOTIDE SEQUENCE [LARGE SCALE GENOMIC DNA]</scope>
    <source>
        <strain evidence="3 4">HDW9B</strain>
    </source>
</reference>
<dbReference type="PANTHER" id="PTHR43566:SF2">
    <property type="entry name" value="DUF4143 DOMAIN-CONTAINING PROTEIN"/>
    <property type="match status" value="1"/>
</dbReference>
<dbReference type="Pfam" id="PF13173">
    <property type="entry name" value="AAA_14"/>
    <property type="match status" value="1"/>
</dbReference>
<dbReference type="EMBL" id="CP049934">
    <property type="protein sequence ID" value="QIM16161.1"/>
    <property type="molecule type" value="Genomic_DNA"/>
</dbReference>
<keyword evidence="3" id="KW-0067">ATP-binding</keyword>
<evidence type="ECO:0000259" key="2">
    <source>
        <dbReference type="Pfam" id="PF13635"/>
    </source>
</evidence>
<dbReference type="Pfam" id="PF13635">
    <property type="entry name" value="DUF4143"/>
    <property type="match status" value="1"/>
</dbReference>
<keyword evidence="4" id="KW-1185">Reference proteome</keyword>
<dbReference type="InterPro" id="IPR027417">
    <property type="entry name" value="P-loop_NTPase"/>
</dbReference>
<dbReference type="InterPro" id="IPR041682">
    <property type="entry name" value="AAA_14"/>
</dbReference>
<dbReference type="InterPro" id="IPR025420">
    <property type="entry name" value="DUF4143"/>
</dbReference>
<name>A0A6G8FII1_9MICO</name>
<proteinExistence type="predicted"/>
<dbReference type="SUPFAM" id="SSF52540">
    <property type="entry name" value="P-loop containing nucleoside triphosphate hydrolases"/>
    <property type="match status" value="1"/>
</dbReference>
<gene>
    <name evidence="3" type="ORF">G7067_06570</name>
</gene>
<dbReference type="KEGG" id="lins:G7067_06570"/>
<organism evidence="3 4">
    <name type="scientific">Leucobacter insecticola</name>
    <dbReference type="NCBI Taxonomy" id="2714934"/>
    <lineage>
        <taxon>Bacteria</taxon>
        <taxon>Bacillati</taxon>
        <taxon>Actinomycetota</taxon>
        <taxon>Actinomycetes</taxon>
        <taxon>Micrococcales</taxon>
        <taxon>Microbacteriaceae</taxon>
        <taxon>Leucobacter</taxon>
    </lineage>
</organism>
<feature type="domain" description="AAA" evidence="1">
    <location>
        <begin position="23"/>
        <end position="132"/>
    </location>
</feature>
<evidence type="ECO:0000259" key="1">
    <source>
        <dbReference type="Pfam" id="PF13173"/>
    </source>
</evidence>
<accession>A0A6G8FII1</accession>
<feature type="domain" description="DUF4143" evidence="2">
    <location>
        <begin position="202"/>
        <end position="379"/>
    </location>
</feature>
<dbReference type="RefSeq" id="WP_166322910.1">
    <property type="nucleotide sequence ID" value="NZ_CP049934.1"/>
</dbReference>
<evidence type="ECO:0000313" key="4">
    <source>
        <dbReference type="Proteomes" id="UP000501387"/>
    </source>
</evidence>
<dbReference type="PANTHER" id="PTHR43566">
    <property type="entry name" value="CONSERVED PROTEIN"/>
    <property type="match status" value="1"/>
</dbReference>
<sequence length="431" mass="47067">MPVSAYTPRVIDRELAEIFEELPAIALDGAKGVGKTSSAQRLCATQISFDDTEDATLFRADPALLTRMPRPILIDEWQRIPESWDRVRRAVDEDESASQFLLTGSEPPAGTPIHSGAGRIIRLRMRPMSLAERPGLAGMQTVSLGEMLAQTGTPISGTSPLGFDGYIQEICRTGLPGLQGLSPRAHRAALASYVSNTVEHEFEQFGVRLRNPVQLMAWLRAYAAAASTTTSYNNLLDAATAGQSNKPARGTVTSYRDTLEAIRVIEPLLAWSPSVSRLHELAQAPKHHIFDPGVAAHLLDLRAEDLIGVPTRGDLTTRRTRGLNLLGPLFESLATLCLRVYAQASESRVFHLRTHRGLQEIDLIVEKPDGSVMACEVKLAPVVEDSDVKHLLWLREKLGDQAHELAVISTGKHAYRRPDGIAVIPLALLGP</sequence>
<dbReference type="GO" id="GO:0005524">
    <property type="term" value="F:ATP binding"/>
    <property type="evidence" value="ECO:0007669"/>
    <property type="project" value="UniProtKB-KW"/>
</dbReference>
<evidence type="ECO:0000313" key="3">
    <source>
        <dbReference type="EMBL" id="QIM16161.1"/>
    </source>
</evidence>